<dbReference type="PANTHER" id="PTHR42784">
    <property type="entry name" value="PYRANOSE 2-OXIDASE"/>
    <property type="match status" value="1"/>
</dbReference>
<evidence type="ECO:0000259" key="7">
    <source>
        <dbReference type="Pfam" id="PF05199"/>
    </source>
</evidence>
<dbReference type="InterPro" id="IPR006076">
    <property type="entry name" value="FAD-dep_OxRdtase"/>
</dbReference>
<dbReference type="Pfam" id="PF05199">
    <property type="entry name" value="GMC_oxred_C"/>
    <property type="match status" value="1"/>
</dbReference>
<evidence type="ECO:0000256" key="3">
    <source>
        <dbReference type="ARBA" id="ARBA00022630"/>
    </source>
</evidence>
<gene>
    <name evidence="8" type="ORF">GR183_04205</name>
</gene>
<proteinExistence type="inferred from homology"/>
<comment type="cofactor">
    <cofactor evidence="1">
        <name>FAD</name>
        <dbReference type="ChEBI" id="CHEBI:57692"/>
    </cofactor>
</comment>
<comment type="caution">
    <text evidence="8">The sequence shown here is derived from an EMBL/GenBank/DDBJ whole genome shotgun (WGS) entry which is preliminary data.</text>
</comment>
<evidence type="ECO:0000313" key="8">
    <source>
        <dbReference type="EMBL" id="MXN64096.1"/>
    </source>
</evidence>
<dbReference type="Proteomes" id="UP000433101">
    <property type="component" value="Unassembled WGS sequence"/>
</dbReference>
<keyword evidence="4" id="KW-0274">FAD</keyword>
<reference evidence="8 9" key="1">
    <citation type="submission" date="2019-12" db="EMBL/GenBank/DDBJ databases">
        <authorList>
            <person name="Li M."/>
        </authorList>
    </citation>
    <scope>NUCLEOTIDE SEQUENCE [LARGE SCALE GENOMIC DNA]</scope>
    <source>
        <strain evidence="8 9">GBMRC 2046</strain>
    </source>
</reference>
<dbReference type="InterPro" id="IPR007867">
    <property type="entry name" value="GMC_OxRtase_C"/>
</dbReference>
<accession>A0A7X3S6Q0</accession>
<dbReference type="RefSeq" id="WP_160774355.1">
    <property type="nucleotide sequence ID" value="NZ_WUMV01000002.1"/>
</dbReference>
<dbReference type="PANTHER" id="PTHR42784:SF1">
    <property type="entry name" value="PYRANOSE 2-OXIDASE"/>
    <property type="match status" value="1"/>
</dbReference>
<dbReference type="SUPFAM" id="SSF51905">
    <property type="entry name" value="FAD/NAD(P)-binding domain"/>
    <property type="match status" value="1"/>
</dbReference>
<dbReference type="EMBL" id="WUMV01000002">
    <property type="protein sequence ID" value="MXN64096.1"/>
    <property type="molecule type" value="Genomic_DNA"/>
</dbReference>
<keyword evidence="3" id="KW-0285">Flavoprotein</keyword>
<name>A0A7X3S6Q0_9HYPH</name>
<dbReference type="InterPro" id="IPR036188">
    <property type="entry name" value="FAD/NAD-bd_sf"/>
</dbReference>
<feature type="domain" description="FAD dependent oxidoreductase" evidence="6">
    <location>
        <begin position="6"/>
        <end position="235"/>
    </location>
</feature>
<keyword evidence="9" id="KW-1185">Reference proteome</keyword>
<keyword evidence="5" id="KW-0560">Oxidoreductase</keyword>
<evidence type="ECO:0000313" key="9">
    <source>
        <dbReference type="Proteomes" id="UP000433101"/>
    </source>
</evidence>
<dbReference type="AlphaFoldDB" id="A0A7X3S6Q0"/>
<protein>
    <submittedName>
        <fullName evidence="8">FAD-dependent oxidoreductase</fullName>
    </submittedName>
</protein>
<comment type="similarity">
    <text evidence="2">Belongs to the GMC oxidoreductase family.</text>
</comment>
<evidence type="ECO:0000256" key="1">
    <source>
        <dbReference type="ARBA" id="ARBA00001974"/>
    </source>
</evidence>
<sequence>MTMSYDVVIAGSGPLGIAAARRLAERGADVLVLEQGDAISDPPGSHYRNSDRFVAQPDSYLPAATKYLEFIDDSRPRDALPGAAVTRAAGGQGVIWTNLCPRGDALWPVMSDEEWSARYRLAEEYLLVQSDGLDRSIRQKRIGAELEKYFETTDRKVEALPVAGHFLESGILHYTAPFDILSAAGEARNKVSIRRDRVNRVVSEGHKVKHLETTSGRVEAAGYVIAGGAIATPQLLFRSGIRPDALGRYLSYHPLAVCQIVVAPEFCSAEGVADVDPRIQIRPGGETPWYTLVLHDVSPFDPSGDDTEIPPNRLVEIQSICPVDNEEHKRAIFHEEGRVTFDVPLSDADLGRMSGAEAEARELADLLGRIRQGCALAWMPFGFAHMTGTTRMSASNDGTGVADYQGRVWDYDNLFLATNGLIPTRMSVNPTLTGVSLAIHVAEHIQP</sequence>
<evidence type="ECO:0000256" key="4">
    <source>
        <dbReference type="ARBA" id="ARBA00022827"/>
    </source>
</evidence>
<organism evidence="8 9">
    <name type="scientific">Stappia sediminis</name>
    <dbReference type="NCBI Taxonomy" id="2692190"/>
    <lineage>
        <taxon>Bacteria</taxon>
        <taxon>Pseudomonadati</taxon>
        <taxon>Pseudomonadota</taxon>
        <taxon>Alphaproteobacteria</taxon>
        <taxon>Hyphomicrobiales</taxon>
        <taxon>Stappiaceae</taxon>
        <taxon>Stappia</taxon>
    </lineage>
</organism>
<evidence type="ECO:0000256" key="2">
    <source>
        <dbReference type="ARBA" id="ARBA00010790"/>
    </source>
</evidence>
<dbReference type="Gene3D" id="3.50.50.60">
    <property type="entry name" value="FAD/NAD(P)-binding domain"/>
    <property type="match status" value="2"/>
</dbReference>
<evidence type="ECO:0000256" key="5">
    <source>
        <dbReference type="ARBA" id="ARBA00023002"/>
    </source>
</evidence>
<dbReference type="GO" id="GO:0016614">
    <property type="term" value="F:oxidoreductase activity, acting on CH-OH group of donors"/>
    <property type="evidence" value="ECO:0007669"/>
    <property type="project" value="InterPro"/>
</dbReference>
<evidence type="ECO:0000259" key="6">
    <source>
        <dbReference type="Pfam" id="PF01266"/>
    </source>
</evidence>
<feature type="domain" description="Glucose-methanol-choline oxidoreductase C-terminal" evidence="7">
    <location>
        <begin position="382"/>
        <end position="438"/>
    </location>
</feature>
<dbReference type="InterPro" id="IPR051473">
    <property type="entry name" value="P2Ox-like"/>
</dbReference>
<dbReference type="Pfam" id="PF01266">
    <property type="entry name" value="DAO"/>
    <property type="match status" value="1"/>
</dbReference>